<accession>A0A839AIV1</accession>
<dbReference type="InterPro" id="IPR001387">
    <property type="entry name" value="Cro/C1-type_HTH"/>
</dbReference>
<gene>
    <name evidence="2" type="ORF">H2509_18200</name>
</gene>
<dbReference type="EMBL" id="JACFXV010000065">
    <property type="protein sequence ID" value="MBA5779065.1"/>
    <property type="molecule type" value="Genomic_DNA"/>
</dbReference>
<dbReference type="AlphaFoldDB" id="A0A839AIV1"/>
<dbReference type="InterPro" id="IPR010982">
    <property type="entry name" value="Lambda_DNA-bd_dom_sf"/>
</dbReference>
<feature type="domain" description="HTH cro/C1-type" evidence="1">
    <location>
        <begin position="33"/>
        <end position="87"/>
    </location>
</feature>
<evidence type="ECO:0000313" key="3">
    <source>
        <dbReference type="Proteomes" id="UP000541109"/>
    </source>
</evidence>
<dbReference type="SMART" id="SM00530">
    <property type="entry name" value="HTH_XRE"/>
    <property type="match status" value="1"/>
</dbReference>
<reference evidence="2 3" key="1">
    <citation type="submission" date="2020-07" db="EMBL/GenBank/DDBJ databases">
        <title>Stappia sp., F7233, whole genome shotgun sequencing project.</title>
        <authorList>
            <person name="Jiang S."/>
            <person name="Liu Z.W."/>
            <person name="Du Z.J."/>
        </authorList>
    </citation>
    <scope>NUCLEOTIDE SEQUENCE [LARGE SCALE GENOMIC DNA]</scope>
    <source>
        <strain evidence="2 3">F7233</strain>
    </source>
</reference>
<dbReference type="CDD" id="cd00093">
    <property type="entry name" value="HTH_XRE"/>
    <property type="match status" value="1"/>
</dbReference>
<protein>
    <submittedName>
        <fullName evidence="2">Helix-turn-helix domain-containing protein</fullName>
    </submittedName>
</protein>
<keyword evidence="3" id="KW-1185">Reference proteome</keyword>
<evidence type="ECO:0000259" key="1">
    <source>
        <dbReference type="PROSITE" id="PS50943"/>
    </source>
</evidence>
<dbReference type="Pfam" id="PF01381">
    <property type="entry name" value="HTH_3"/>
    <property type="match status" value="1"/>
</dbReference>
<comment type="caution">
    <text evidence="2">The sequence shown here is derived from an EMBL/GenBank/DDBJ whole genome shotgun (WGS) entry which is preliminary data.</text>
</comment>
<organism evidence="2 3">
    <name type="scientific">Stappia albiluteola</name>
    <dbReference type="NCBI Taxonomy" id="2758565"/>
    <lineage>
        <taxon>Bacteria</taxon>
        <taxon>Pseudomonadati</taxon>
        <taxon>Pseudomonadota</taxon>
        <taxon>Alphaproteobacteria</taxon>
        <taxon>Hyphomicrobiales</taxon>
        <taxon>Stappiaceae</taxon>
        <taxon>Stappia</taxon>
    </lineage>
</organism>
<dbReference type="PROSITE" id="PS50943">
    <property type="entry name" value="HTH_CROC1"/>
    <property type="match status" value="1"/>
</dbReference>
<dbReference type="GO" id="GO:0003677">
    <property type="term" value="F:DNA binding"/>
    <property type="evidence" value="ECO:0007669"/>
    <property type="project" value="InterPro"/>
</dbReference>
<name>A0A839AIV1_9HYPH</name>
<dbReference type="Gene3D" id="1.10.260.40">
    <property type="entry name" value="lambda repressor-like DNA-binding domains"/>
    <property type="match status" value="1"/>
</dbReference>
<proteinExistence type="predicted"/>
<dbReference type="RefSeq" id="WP_182167893.1">
    <property type="nucleotide sequence ID" value="NZ_JACFXV010000065.1"/>
</dbReference>
<dbReference type="Proteomes" id="UP000541109">
    <property type="component" value="Unassembled WGS sequence"/>
</dbReference>
<sequence length="111" mass="12407">MTTDLKRRLLAEDAELRESFERNTEKRNLALAVRAMRKWAGLTQVEVAELSGLSQSHVSKIESATGPMPQTETLQKYAAACKARVWIEFQPELRQPEEAAEENGPIAVAVL</sequence>
<dbReference type="SUPFAM" id="SSF47413">
    <property type="entry name" value="lambda repressor-like DNA-binding domains"/>
    <property type="match status" value="1"/>
</dbReference>
<evidence type="ECO:0000313" key="2">
    <source>
        <dbReference type="EMBL" id="MBA5779065.1"/>
    </source>
</evidence>